<reference evidence="2" key="1">
    <citation type="journal article" date="2013" name="Nature">
        <title>Draft genome of the wheat A-genome progenitor Triticum urartu.</title>
        <authorList>
            <person name="Ling H.Q."/>
            <person name="Zhao S."/>
            <person name="Liu D."/>
            <person name="Wang J."/>
            <person name="Sun H."/>
            <person name="Zhang C."/>
            <person name="Fan H."/>
            <person name="Li D."/>
            <person name="Dong L."/>
            <person name="Tao Y."/>
            <person name="Gao C."/>
            <person name="Wu H."/>
            <person name="Li Y."/>
            <person name="Cui Y."/>
            <person name="Guo X."/>
            <person name="Zheng S."/>
            <person name="Wang B."/>
            <person name="Yu K."/>
            <person name="Liang Q."/>
            <person name="Yang W."/>
            <person name="Lou X."/>
            <person name="Chen J."/>
            <person name="Feng M."/>
            <person name="Jian J."/>
            <person name="Zhang X."/>
            <person name="Luo G."/>
            <person name="Jiang Y."/>
            <person name="Liu J."/>
            <person name="Wang Z."/>
            <person name="Sha Y."/>
            <person name="Zhang B."/>
            <person name="Wu H."/>
            <person name="Tang D."/>
            <person name="Shen Q."/>
            <person name="Xue P."/>
            <person name="Zou S."/>
            <person name="Wang X."/>
            <person name="Liu X."/>
            <person name="Wang F."/>
            <person name="Yang Y."/>
            <person name="An X."/>
            <person name="Dong Z."/>
            <person name="Zhang K."/>
            <person name="Zhang X."/>
            <person name="Luo M.C."/>
            <person name="Dvorak J."/>
            <person name="Tong Y."/>
            <person name="Wang J."/>
            <person name="Yang H."/>
            <person name="Li Z."/>
            <person name="Wang D."/>
            <person name="Zhang A."/>
            <person name="Wang J."/>
        </authorList>
    </citation>
    <scope>NUCLEOTIDE SEQUENCE</scope>
    <source>
        <strain evidence="2">cv. G1812</strain>
    </source>
</reference>
<reference evidence="1" key="3">
    <citation type="submission" date="2022-06" db="UniProtKB">
        <authorList>
            <consortium name="EnsemblPlants"/>
        </authorList>
    </citation>
    <scope>IDENTIFICATION</scope>
</reference>
<organism evidence="1 2">
    <name type="scientific">Triticum urartu</name>
    <name type="common">Red wild einkorn</name>
    <name type="synonym">Crithodium urartu</name>
    <dbReference type="NCBI Taxonomy" id="4572"/>
    <lineage>
        <taxon>Eukaryota</taxon>
        <taxon>Viridiplantae</taxon>
        <taxon>Streptophyta</taxon>
        <taxon>Embryophyta</taxon>
        <taxon>Tracheophyta</taxon>
        <taxon>Spermatophyta</taxon>
        <taxon>Magnoliopsida</taxon>
        <taxon>Liliopsida</taxon>
        <taxon>Poales</taxon>
        <taxon>Poaceae</taxon>
        <taxon>BOP clade</taxon>
        <taxon>Pooideae</taxon>
        <taxon>Triticodae</taxon>
        <taxon>Triticeae</taxon>
        <taxon>Triticinae</taxon>
        <taxon>Triticum</taxon>
    </lineage>
</organism>
<proteinExistence type="predicted"/>
<accession>A0A8R7V908</accession>
<dbReference type="EnsemblPlants" id="TuG1812G0700004044.01.T01">
    <property type="protein sequence ID" value="TuG1812G0700004044.01.T01.cds393962"/>
    <property type="gene ID" value="TuG1812G0700004044.01"/>
</dbReference>
<protein>
    <submittedName>
        <fullName evidence="1">Uncharacterized protein</fullName>
    </submittedName>
</protein>
<evidence type="ECO:0000313" key="1">
    <source>
        <dbReference type="EnsemblPlants" id="TuG1812G0700004044.01.T01.cds393962"/>
    </source>
</evidence>
<dbReference type="Proteomes" id="UP000015106">
    <property type="component" value="Chromosome 7"/>
</dbReference>
<name>A0A8R7V908_TRIUA</name>
<dbReference type="AlphaFoldDB" id="A0A8R7V908"/>
<keyword evidence="2" id="KW-1185">Reference proteome</keyword>
<sequence>MLLGFIDGSRNMILSFNLDNELFNIKNNIFSSPRPNQRLAFSGLLCKLSPSGKTTHSMLGFTQTRQMLRAILKNNTKSRVSSRGYRQIGDDRHHVRSICGEQKNPSTLYRGMKSHGMNTEPARNLDNLSCHHTTMAIGFI</sequence>
<reference evidence="1" key="2">
    <citation type="submission" date="2018-03" db="EMBL/GenBank/DDBJ databases">
        <title>The Triticum urartu genome reveals the dynamic nature of wheat genome evolution.</title>
        <authorList>
            <person name="Ling H."/>
            <person name="Ma B."/>
            <person name="Shi X."/>
            <person name="Liu H."/>
            <person name="Dong L."/>
            <person name="Sun H."/>
            <person name="Cao Y."/>
            <person name="Gao Q."/>
            <person name="Zheng S."/>
            <person name="Li Y."/>
            <person name="Yu Y."/>
            <person name="Du H."/>
            <person name="Qi M."/>
            <person name="Li Y."/>
            <person name="Yu H."/>
            <person name="Cui Y."/>
            <person name="Wang N."/>
            <person name="Chen C."/>
            <person name="Wu H."/>
            <person name="Zhao Y."/>
            <person name="Zhang J."/>
            <person name="Li Y."/>
            <person name="Zhou W."/>
            <person name="Zhang B."/>
            <person name="Hu W."/>
            <person name="Eijk M."/>
            <person name="Tang J."/>
            <person name="Witsenboer H."/>
            <person name="Zhao S."/>
            <person name="Li Z."/>
            <person name="Zhang A."/>
            <person name="Wang D."/>
            <person name="Liang C."/>
        </authorList>
    </citation>
    <scope>NUCLEOTIDE SEQUENCE [LARGE SCALE GENOMIC DNA]</scope>
    <source>
        <strain evidence="1">cv. G1812</strain>
    </source>
</reference>
<dbReference type="Gramene" id="TuG1812G0700004044.01.T01">
    <property type="protein sequence ID" value="TuG1812G0700004044.01.T01.cds393962"/>
    <property type="gene ID" value="TuG1812G0700004044.01"/>
</dbReference>
<evidence type="ECO:0000313" key="2">
    <source>
        <dbReference type="Proteomes" id="UP000015106"/>
    </source>
</evidence>